<evidence type="ECO:0000256" key="3">
    <source>
        <dbReference type="ARBA" id="ARBA00023125"/>
    </source>
</evidence>
<dbReference type="PRINTS" id="PR00039">
    <property type="entry name" value="HTHLYSR"/>
</dbReference>
<dbReference type="Pfam" id="PF00126">
    <property type="entry name" value="HTH_1"/>
    <property type="match status" value="1"/>
</dbReference>
<dbReference type="Pfam" id="PF03466">
    <property type="entry name" value="LysR_substrate"/>
    <property type="match status" value="1"/>
</dbReference>
<reference evidence="6 7" key="1">
    <citation type="submission" date="2021-03" db="EMBL/GenBank/DDBJ databases">
        <title>Antimicrobial resistance genes in bacteria isolated from Japanese honey, and their potential for conferring macrolide and lincosamide resistance in the American foulbrood pathogen Paenibacillus larvae.</title>
        <authorList>
            <person name="Okamoto M."/>
            <person name="Kumagai M."/>
            <person name="Kanamori H."/>
            <person name="Takamatsu D."/>
        </authorList>
    </citation>
    <scope>NUCLEOTIDE SEQUENCE [LARGE SCALE GENOMIC DNA]</scope>
    <source>
        <strain evidence="6 7">J15TS10</strain>
    </source>
</reference>
<dbReference type="InterPro" id="IPR005119">
    <property type="entry name" value="LysR_subst-bd"/>
</dbReference>
<dbReference type="EMBL" id="BOSM01000004">
    <property type="protein sequence ID" value="GIP58794.1"/>
    <property type="molecule type" value="Genomic_DNA"/>
</dbReference>
<keyword evidence="3" id="KW-0238">DNA-binding</keyword>
<dbReference type="CDD" id="cd08420">
    <property type="entry name" value="PBP2_CysL_like"/>
    <property type="match status" value="1"/>
</dbReference>
<feature type="domain" description="HTH lysR-type" evidence="5">
    <location>
        <begin position="10"/>
        <end position="67"/>
    </location>
</feature>
<evidence type="ECO:0000256" key="1">
    <source>
        <dbReference type="ARBA" id="ARBA00009437"/>
    </source>
</evidence>
<keyword evidence="7" id="KW-1185">Reference proteome</keyword>
<comment type="similarity">
    <text evidence="1">Belongs to the LysR transcriptional regulatory family.</text>
</comment>
<evidence type="ECO:0000256" key="4">
    <source>
        <dbReference type="ARBA" id="ARBA00023163"/>
    </source>
</evidence>
<organism evidence="6 7">
    <name type="scientific">Paenibacillus woosongensis</name>
    <dbReference type="NCBI Taxonomy" id="307580"/>
    <lineage>
        <taxon>Bacteria</taxon>
        <taxon>Bacillati</taxon>
        <taxon>Bacillota</taxon>
        <taxon>Bacilli</taxon>
        <taxon>Bacillales</taxon>
        <taxon>Paenibacillaceae</taxon>
        <taxon>Paenibacillus</taxon>
    </lineage>
</organism>
<gene>
    <name evidence="6" type="ORF">J15TS10_26080</name>
</gene>
<dbReference type="SUPFAM" id="SSF46785">
    <property type="entry name" value="Winged helix' DNA-binding domain"/>
    <property type="match status" value="1"/>
</dbReference>
<dbReference type="InterPro" id="IPR036388">
    <property type="entry name" value="WH-like_DNA-bd_sf"/>
</dbReference>
<comment type="caution">
    <text evidence="6">The sequence shown here is derived from an EMBL/GenBank/DDBJ whole genome shotgun (WGS) entry which is preliminary data.</text>
</comment>
<evidence type="ECO:0000256" key="2">
    <source>
        <dbReference type="ARBA" id="ARBA00023015"/>
    </source>
</evidence>
<dbReference type="PANTHER" id="PTHR30126:SF39">
    <property type="entry name" value="HTH-TYPE TRANSCRIPTIONAL REGULATOR CYSL"/>
    <property type="match status" value="1"/>
</dbReference>
<dbReference type="Gene3D" id="3.40.190.10">
    <property type="entry name" value="Periplasmic binding protein-like II"/>
    <property type="match status" value="2"/>
</dbReference>
<sequence length="319" mass="35176">MGLSKGEVNMIVDTLRVFVTVAEQRHFSKAAELLNMSQPGVSQHIRNMENELGTKLMLRSPKQVKLTEEGTILYRKAKQILSLYEEAKQQIHLLHEVVTGSIQIGASFTIGEYILPRLLAKFAGQYPEVDLQLTIGNTEEIVAGIRSNDLDLALVEGTVEEHPDLIITPYMQDEMIVVAARNHPLAAAAALEPADLANQNWIIREIGSGTRAFSDHFLQANGLTPKRSYVFNSSQGVKEAVSAGLGIAVLSRLAVRKELGNGELCELAVSGPAMKRELSVIRNRQGSLTLAAEMFQREVQERQQAAEWTCDLPELADHL</sequence>
<dbReference type="InterPro" id="IPR000847">
    <property type="entry name" value="LysR_HTH_N"/>
</dbReference>
<dbReference type="SUPFAM" id="SSF53850">
    <property type="entry name" value="Periplasmic binding protein-like II"/>
    <property type="match status" value="1"/>
</dbReference>
<evidence type="ECO:0000313" key="7">
    <source>
        <dbReference type="Proteomes" id="UP000681290"/>
    </source>
</evidence>
<evidence type="ECO:0000313" key="6">
    <source>
        <dbReference type="EMBL" id="GIP58794.1"/>
    </source>
</evidence>
<dbReference type="Gene3D" id="1.10.10.10">
    <property type="entry name" value="Winged helix-like DNA-binding domain superfamily/Winged helix DNA-binding domain"/>
    <property type="match status" value="1"/>
</dbReference>
<keyword evidence="4" id="KW-0804">Transcription</keyword>
<evidence type="ECO:0000259" key="5">
    <source>
        <dbReference type="PROSITE" id="PS50931"/>
    </source>
</evidence>
<dbReference type="PANTHER" id="PTHR30126">
    <property type="entry name" value="HTH-TYPE TRANSCRIPTIONAL REGULATOR"/>
    <property type="match status" value="1"/>
</dbReference>
<name>A0ABQ4MSB1_9BACL</name>
<protein>
    <submittedName>
        <fullName evidence="6">LysR family transcriptional regulator</fullName>
    </submittedName>
</protein>
<accession>A0ABQ4MSB1</accession>
<dbReference type="Proteomes" id="UP000681290">
    <property type="component" value="Unassembled WGS sequence"/>
</dbReference>
<keyword evidence="2" id="KW-0805">Transcription regulation</keyword>
<dbReference type="PROSITE" id="PS50931">
    <property type="entry name" value="HTH_LYSR"/>
    <property type="match status" value="1"/>
</dbReference>
<proteinExistence type="inferred from homology"/>
<dbReference type="InterPro" id="IPR036390">
    <property type="entry name" value="WH_DNA-bd_sf"/>
</dbReference>